<dbReference type="EMBL" id="AFRT01006407">
    <property type="protein sequence ID" value="ELU35495.1"/>
    <property type="molecule type" value="Genomic_DNA"/>
</dbReference>
<proteinExistence type="predicted"/>
<gene>
    <name evidence="1" type="ORF">AG1IA_10475</name>
</gene>
<evidence type="ECO:0000313" key="1">
    <source>
        <dbReference type="EMBL" id="ELU35495.1"/>
    </source>
</evidence>
<accession>L8WC06</accession>
<comment type="caution">
    <text evidence="1">The sequence shown here is derived from an EMBL/GenBank/DDBJ whole genome shotgun (WGS) entry which is preliminary data.</text>
</comment>
<dbReference type="Proteomes" id="UP000011668">
    <property type="component" value="Unassembled WGS sequence"/>
</dbReference>
<sequence length="74" mass="8381">MTEQRLNHILQYATALGHVRTTTVYLNRHLETSNGFPRLLVKVRVFLLLQTLCTVADIMSDWQATHSTISAARG</sequence>
<name>L8WC06_THACA</name>
<organism evidence="1 2">
    <name type="scientific">Thanatephorus cucumeris (strain AG1-IA)</name>
    <name type="common">Rice sheath blight fungus</name>
    <name type="synonym">Rhizoctonia solani</name>
    <dbReference type="NCBI Taxonomy" id="983506"/>
    <lineage>
        <taxon>Eukaryota</taxon>
        <taxon>Fungi</taxon>
        <taxon>Dikarya</taxon>
        <taxon>Basidiomycota</taxon>
        <taxon>Agaricomycotina</taxon>
        <taxon>Agaricomycetes</taxon>
        <taxon>Cantharellales</taxon>
        <taxon>Ceratobasidiaceae</taxon>
        <taxon>Rhizoctonia</taxon>
        <taxon>Rhizoctonia solani AG-1</taxon>
    </lineage>
</organism>
<dbReference type="HOGENOM" id="CLU_2689507_0_0_1"/>
<reference evidence="1 2" key="1">
    <citation type="journal article" date="2013" name="Nat. Commun.">
        <title>The evolution and pathogenic mechanisms of the rice sheath blight pathogen.</title>
        <authorList>
            <person name="Zheng A."/>
            <person name="Lin R."/>
            <person name="Xu L."/>
            <person name="Qin P."/>
            <person name="Tang C."/>
            <person name="Ai P."/>
            <person name="Zhang D."/>
            <person name="Liu Y."/>
            <person name="Sun Z."/>
            <person name="Feng H."/>
            <person name="Wang Y."/>
            <person name="Chen Y."/>
            <person name="Liang X."/>
            <person name="Fu R."/>
            <person name="Li Q."/>
            <person name="Zhang J."/>
            <person name="Yu X."/>
            <person name="Xie Z."/>
            <person name="Ding L."/>
            <person name="Guan P."/>
            <person name="Tang J."/>
            <person name="Liang Y."/>
            <person name="Wang S."/>
            <person name="Deng Q."/>
            <person name="Li S."/>
            <person name="Zhu J."/>
            <person name="Wang L."/>
            <person name="Liu H."/>
            <person name="Li P."/>
        </authorList>
    </citation>
    <scope>NUCLEOTIDE SEQUENCE [LARGE SCALE GENOMIC DNA]</scope>
    <source>
        <strain evidence="2">AG-1 IA</strain>
    </source>
</reference>
<keyword evidence="2" id="KW-1185">Reference proteome</keyword>
<protein>
    <submittedName>
        <fullName evidence="1">Uncharacterized protein</fullName>
    </submittedName>
</protein>
<dbReference type="AlphaFoldDB" id="L8WC06"/>
<evidence type="ECO:0000313" key="2">
    <source>
        <dbReference type="Proteomes" id="UP000011668"/>
    </source>
</evidence>